<dbReference type="KEGG" id="pmrn:116945084"/>
<dbReference type="Pfam" id="PF00014">
    <property type="entry name" value="Kunitz_BPTI"/>
    <property type="match status" value="2"/>
</dbReference>
<dbReference type="InterPro" id="IPR012674">
    <property type="entry name" value="Calycin"/>
</dbReference>
<evidence type="ECO:0000256" key="6">
    <source>
        <dbReference type="ARBA" id="ARBA00022530"/>
    </source>
</evidence>
<evidence type="ECO:0000259" key="16">
    <source>
        <dbReference type="PROSITE" id="PS50279"/>
    </source>
</evidence>
<dbReference type="GO" id="GO:0004867">
    <property type="term" value="F:serine-type endopeptidase inhibitor activity"/>
    <property type="evidence" value="ECO:0007669"/>
    <property type="project" value="UniProtKB-KW"/>
</dbReference>
<gene>
    <name evidence="18" type="primary">LOC116945084</name>
</gene>
<comment type="subcellular location">
    <subcellularLocation>
        <location evidence="1">Cell membrane</location>
        <topology evidence="1">Peripheral membrane protein</topology>
    </subcellularLocation>
    <subcellularLocation>
        <location evidence="3">Cytoplasm</location>
        <location evidence="3">Cytosol</location>
    </subcellularLocation>
    <subcellularLocation>
        <location evidence="4">Mitochondrion inner membrane</location>
        <topology evidence="4">Peripheral membrane protein</topology>
    </subcellularLocation>
    <subcellularLocation>
        <location evidence="2">Secreted</location>
        <location evidence="2">Extracellular space</location>
        <location evidence="2">Extracellular matrix</location>
    </subcellularLocation>
</comment>
<dbReference type="SUPFAM" id="SSF50814">
    <property type="entry name" value="Lipocalins"/>
    <property type="match status" value="1"/>
</dbReference>
<dbReference type="PRINTS" id="PR01254">
    <property type="entry name" value="PGNDSYNTHASE"/>
</dbReference>
<dbReference type="SUPFAM" id="SSF57362">
    <property type="entry name" value="BPTI-like"/>
    <property type="match status" value="2"/>
</dbReference>
<dbReference type="InterPro" id="IPR002223">
    <property type="entry name" value="Kunitz_BPTI"/>
</dbReference>
<keyword evidence="14" id="KW-1015">Disulfide bond</keyword>
<evidence type="ECO:0000313" key="18">
    <source>
        <dbReference type="RefSeq" id="XP_032815082.1"/>
    </source>
</evidence>
<evidence type="ECO:0000256" key="3">
    <source>
        <dbReference type="ARBA" id="ARBA00004514"/>
    </source>
</evidence>
<dbReference type="PANTHER" id="PTHR46676:SF1">
    <property type="entry name" value="PROTEIN AMBP"/>
    <property type="match status" value="1"/>
</dbReference>
<keyword evidence="17" id="KW-1185">Reference proteome</keyword>
<keyword evidence="6" id="KW-0272">Extracellular matrix</keyword>
<dbReference type="RefSeq" id="XP_032815082.1">
    <property type="nucleotide sequence ID" value="XM_032959191.1"/>
</dbReference>
<accession>A0AAJ7TC15</accession>
<dbReference type="PROSITE" id="PS50279">
    <property type="entry name" value="BPTI_KUNITZ_2"/>
    <property type="match status" value="2"/>
</dbReference>
<evidence type="ECO:0000256" key="5">
    <source>
        <dbReference type="ARBA" id="ARBA00022475"/>
    </source>
</evidence>
<evidence type="ECO:0000256" key="2">
    <source>
        <dbReference type="ARBA" id="ARBA00004498"/>
    </source>
</evidence>
<sequence length="378" mass="42445">MPCAPINYMLTVLPITRGVLAQRGGQASSKQPERSQRAKGVRSHKENMKLALCLLLGVVFYVDAAPTDPSEDEVQAQENFDVTKFLGKWYVVSIAGNCQYLPGHVQKHRGGSFEIVAGEEEDKFTVTSTKAREGECHQRRSTLNMVANGRFFTIMAWKKPTHMNMIVVRTNYNEYAVMYAYKESDKSVKVLRLMSRTQEIRDDLMDEFRSLCLELGLTDEQIFMLTNDEECVAGEDGLGLVPQRRVPRAIMEAEEEGSGFQPENKELCLLPSDSGPCFGMFNKFYYNKTSMNCESFVYGGCLGNKNRFTTENECFSTCRTEAACRLPVDVGRCKARKPSWAFDSAKGACFAFNYGGCKGNANRFGSREECEKHCGVSQ</sequence>
<proteinExistence type="predicted"/>
<keyword evidence="12" id="KW-0560">Oxidoreductase</keyword>
<keyword evidence="5" id="KW-1003">Cell membrane</keyword>
<dbReference type="InterPro" id="IPR000566">
    <property type="entry name" value="Lipocln_cytosolic_FA-bd_dom"/>
</dbReference>
<dbReference type="PROSITE" id="PS00213">
    <property type="entry name" value="LIPOCALIN"/>
    <property type="match status" value="1"/>
</dbReference>
<dbReference type="GO" id="GO:0005886">
    <property type="term" value="C:plasma membrane"/>
    <property type="evidence" value="ECO:0007669"/>
    <property type="project" value="UniProtKB-SubCell"/>
</dbReference>
<dbReference type="InterPro" id="IPR036880">
    <property type="entry name" value="Kunitz_BPTI_sf"/>
</dbReference>
<evidence type="ECO:0000313" key="17">
    <source>
        <dbReference type="Proteomes" id="UP001318040"/>
    </source>
</evidence>
<evidence type="ECO:0000256" key="4">
    <source>
        <dbReference type="ARBA" id="ARBA00004637"/>
    </source>
</evidence>
<keyword evidence="8" id="KW-0677">Repeat</keyword>
<evidence type="ECO:0000256" key="10">
    <source>
        <dbReference type="ARBA" id="ARBA00022900"/>
    </source>
</evidence>
<reference evidence="18" key="1">
    <citation type="submission" date="2025-08" db="UniProtKB">
        <authorList>
            <consortium name="RefSeq"/>
        </authorList>
    </citation>
    <scope>IDENTIFICATION</scope>
    <source>
        <tissue evidence="18">Sperm</tissue>
    </source>
</reference>
<keyword evidence="10" id="KW-0722">Serine protease inhibitor</keyword>
<keyword evidence="6" id="KW-0964">Secreted</keyword>
<dbReference type="Gene3D" id="4.10.410.10">
    <property type="entry name" value="Pancreatic trypsin inhibitor Kunitz domain"/>
    <property type="match status" value="2"/>
</dbReference>
<evidence type="ECO:0000256" key="11">
    <source>
        <dbReference type="ARBA" id="ARBA00022974"/>
    </source>
</evidence>
<evidence type="ECO:0000256" key="15">
    <source>
        <dbReference type="ARBA" id="ARBA00023180"/>
    </source>
</evidence>
<keyword evidence="7" id="KW-0646">Protease inhibitor</keyword>
<dbReference type="InterPro" id="IPR022272">
    <property type="entry name" value="Lipocalin_CS"/>
</dbReference>
<protein>
    <submittedName>
        <fullName evidence="18">Protein AMBP-like</fullName>
    </submittedName>
</protein>
<dbReference type="PANTHER" id="PTHR46676">
    <property type="entry name" value="PROTEIN AMBP"/>
    <property type="match status" value="1"/>
</dbReference>
<organism evidence="17 18">
    <name type="scientific">Petromyzon marinus</name>
    <name type="common">Sea lamprey</name>
    <dbReference type="NCBI Taxonomy" id="7757"/>
    <lineage>
        <taxon>Eukaryota</taxon>
        <taxon>Metazoa</taxon>
        <taxon>Chordata</taxon>
        <taxon>Craniata</taxon>
        <taxon>Vertebrata</taxon>
        <taxon>Cyclostomata</taxon>
        <taxon>Hyperoartia</taxon>
        <taxon>Petromyzontiformes</taxon>
        <taxon>Petromyzontidae</taxon>
        <taxon>Petromyzon</taxon>
    </lineage>
</organism>
<dbReference type="PRINTS" id="PR00759">
    <property type="entry name" value="BASICPTASE"/>
</dbReference>
<evidence type="ECO:0000256" key="8">
    <source>
        <dbReference type="ARBA" id="ARBA00022737"/>
    </source>
</evidence>
<dbReference type="SMART" id="SM00131">
    <property type="entry name" value="KU"/>
    <property type="match status" value="2"/>
</dbReference>
<evidence type="ECO:0000256" key="14">
    <source>
        <dbReference type="ARBA" id="ARBA00023157"/>
    </source>
</evidence>
<keyword evidence="11" id="KW-0654">Proteoglycan</keyword>
<keyword evidence="13" id="KW-0496">Mitochondrion</keyword>
<dbReference type="Proteomes" id="UP001318040">
    <property type="component" value="Chromosome 22"/>
</dbReference>
<evidence type="ECO:0000256" key="13">
    <source>
        <dbReference type="ARBA" id="ARBA00023128"/>
    </source>
</evidence>
<dbReference type="GO" id="GO:0016491">
    <property type="term" value="F:oxidoreductase activity"/>
    <property type="evidence" value="ECO:0007669"/>
    <property type="project" value="UniProtKB-KW"/>
</dbReference>
<name>A0AAJ7TC15_PETMA</name>
<dbReference type="InterPro" id="IPR020901">
    <property type="entry name" value="Prtase_inh_Kunz-CS"/>
</dbReference>
<dbReference type="GO" id="GO:0005743">
    <property type="term" value="C:mitochondrial inner membrane"/>
    <property type="evidence" value="ECO:0007669"/>
    <property type="project" value="UniProtKB-SubCell"/>
</dbReference>
<dbReference type="Gene3D" id="2.40.128.20">
    <property type="match status" value="1"/>
</dbReference>
<feature type="domain" description="BPTI/Kunitz inhibitor" evidence="16">
    <location>
        <begin position="268"/>
        <end position="318"/>
    </location>
</feature>
<dbReference type="PROSITE" id="PS00280">
    <property type="entry name" value="BPTI_KUNITZ_1"/>
    <property type="match status" value="2"/>
</dbReference>
<dbReference type="GO" id="GO:0005829">
    <property type="term" value="C:cytosol"/>
    <property type="evidence" value="ECO:0007669"/>
    <property type="project" value="UniProtKB-SubCell"/>
</dbReference>
<evidence type="ECO:0000256" key="1">
    <source>
        <dbReference type="ARBA" id="ARBA00004202"/>
    </source>
</evidence>
<dbReference type="FunFam" id="4.10.410.10:FF:000010">
    <property type="entry name" value="Alpha1-microglobulin/bikunin (AMBP)"/>
    <property type="match status" value="1"/>
</dbReference>
<dbReference type="InterPro" id="IPR029856">
    <property type="entry name" value="AMBP"/>
</dbReference>
<dbReference type="AlphaFoldDB" id="A0AAJ7TC15"/>
<keyword evidence="15" id="KW-0325">Glycoprotein</keyword>
<keyword evidence="9" id="KW-0472">Membrane</keyword>
<evidence type="ECO:0000256" key="9">
    <source>
        <dbReference type="ARBA" id="ARBA00022792"/>
    </source>
</evidence>
<feature type="domain" description="BPTI/Kunitz inhibitor" evidence="16">
    <location>
        <begin position="324"/>
        <end position="374"/>
    </location>
</feature>
<dbReference type="Pfam" id="PF00061">
    <property type="entry name" value="Lipocalin"/>
    <property type="match status" value="1"/>
</dbReference>
<dbReference type="PRINTS" id="PR00179">
    <property type="entry name" value="LIPOCALIN"/>
</dbReference>
<keyword evidence="9" id="KW-0999">Mitochondrion inner membrane</keyword>
<evidence type="ECO:0000256" key="12">
    <source>
        <dbReference type="ARBA" id="ARBA00023002"/>
    </source>
</evidence>
<evidence type="ECO:0000256" key="7">
    <source>
        <dbReference type="ARBA" id="ARBA00022690"/>
    </source>
</evidence>